<accession>A0A9K3CVY9</accession>
<dbReference type="Gene3D" id="3.50.7.10">
    <property type="entry name" value="GroEL"/>
    <property type="match status" value="1"/>
</dbReference>
<comment type="caution">
    <text evidence="10">The sequence shown here is derived from an EMBL/GenBank/DDBJ whole genome shotgun (WGS) entry which is preliminary data.</text>
</comment>
<dbReference type="NCBIfam" id="TIGR02344">
    <property type="entry name" value="chap_CCT_gamma"/>
    <property type="match status" value="1"/>
</dbReference>
<evidence type="ECO:0000256" key="7">
    <source>
        <dbReference type="ARBA" id="ARBA00023186"/>
    </source>
</evidence>
<dbReference type="GO" id="GO:0140662">
    <property type="term" value="F:ATP-dependent protein folding chaperone"/>
    <property type="evidence" value="ECO:0007669"/>
    <property type="project" value="InterPro"/>
</dbReference>
<dbReference type="GO" id="GO:0005524">
    <property type="term" value="F:ATP binding"/>
    <property type="evidence" value="ECO:0007669"/>
    <property type="project" value="UniProtKB-KW"/>
</dbReference>
<gene>
    <name evidence="10" type="ORF">KIPB_005785</name>
</gene>
<dbReference type="GO" id="GO:0005832">
    <property type="term" value="C:chaperonin-containing T-complex"/>
    <property type="evidence" value="ECO:0007669"/>
    <property type="project" value="UniProtKB-ARBA"/>
</dbReference>
<comment type="subcellular location">
    <subcellularLocation>
        <location evidence="1">Cytoplasm</location>
    </subcellularLocation>
</comment>
<keyword evidence="11" id="KW-1185">Reference proteome</keyword>
<evidence type="ECO:0000256" key="2">
    <source>
        <dbReference type="ARBA" id="ARBA00008020"/>
    </source>
</evidence>
<evidence type="ECO:0000256" key="9">
    <source>
        <dbReference type="RuleBase" id="RU004191"/>
    </source>
</evidence>
<dbReference type="InterPro" id="IPR027413">
    <property type="entry name" value="GROEL-like_equatorial_sf"/>
</dbReference>
<dbReference type="GO" id="GO:0016887">
    <property type="term" value="F:ATP hydrolysis activity"/>
    <property type="evidence" value="ECO:0007669"/>
    <property type="project" value="InterPro"/>
</dbReference>
<dbReference type="SUPFAM" id="SSF54849">
    <property type="entry name" value="GroEL-intermediate domain like"/>
    <property type="match status" value="1"/>
</dbReference>
<evidence type="ECO:0000313" key="10">
    <source>
        <dbReference type="EMBL" id="GIQ84318.1"/>
    </source>
</evidence>
<protein>
    <recommendedName>
        <fullName evidence="3 9">T-complex protein 1 subunit gamma</fullName>
    </recommendedName>
</protein>
<evidence type="ECO:0000256" key="8">
    <source>
        <dbReference type="RuleBase" id="RU004187"/>
    </source>
</evidence>
<proteinExistence type="inferred from homology"/>
<dbReference type="PROSITE" id="PS00751">
    <property type="entry name" value="TCP1_2"/>
    <property type="match status" value="1"/>
</dbReference>
<dbReference type="NCBIfam" id="NF041083">
    <property type="entry name" value="thermosome_beta"/>
    <property type="match status" value="1"/>
</dbReference>
<dbReference type="InterPro" id="IPR002423">
    <property type="entry name" value="Cpn60/GroEL/TCP-1"/>
</dbReference>
<dbReference type="InterPro" id="IPR027410">
    <property type="entry name" value="TCP-1-like_intermed_sf"/>
</dbReference>
<dbReference type="FunFam" id="1.10.560.10:FF:000085">
    <property type="entry name" value="T-complex protein 1 subunit gamma"/>
    <property type="match status" value="1"/>
</dbReference>
<evidence type="ECO:0000256" key="1">
    <source>
        <dbReference type="ARBA" id="ARBA00004496"/>
    </source>
</evidence>
<dbReference type="PANTHER" id="PTHR11353">
    <property type="entry name" value="CHAPERONIN"/>
    <property type="match status" value="1"/>
</dbReference>
<dbReference type="InterPro" id="IPR054827">
    <property type="entry name" value="thermosome_alpha"/>
</dbReference>
<dbReference type="AlphaFoldDB" id="A0A9K3CVY9"/>
<evidence type="ECO:0000256" key="3">
    <source>
        <dbReference type="ARBA" id="ARBA00017187"/>
    </source>
</evidence>
<dbReference type="Gene3D" id="3.30.260.10">
    <property type="entry name" value="TCP-1-like chaperonin intermediate domain"/>
    <property type="match status" value="1"/>
</dbReference>
<keyword evidence="5 8" id="KW-0547">Nucleotide-binding</keyword>
<evidence type="ECO:0000313" key="11">
    <source>
        <dbReference type="Proteomes" id="UP000265618"/>
    </source>
</evidence>
<evidence type="ECO:0000256" key="5">
    <source>
        <dbReference type="ARBA" id="ARBA00022741"/>
    </source>
</evidence>
<dbReference type="GO" id="GO:0051082">
    <property type="term" value="F:unfolded protein binding"/>
    <property type="evidence" value="ECO:0007669"/>
    <property type="project" value="InterPro"/>
</dbReference>
<dbReference type="InterPro" id="IPR012719">
    <property type="entry name" value="Chap_CCT_gamma"/>
</dbReference>
<dbReference type="OrthoDB" id="275057at2759"/>
<organism evidence="10 11">
    <name type="scientific">Kipferlia bialata</name>
    <dbReference type="NCBI Taxonomy" id="797122"/>
    <lineage>
        <taxon>Eukaryota</taxon>
        <taxon>Metamonada</taxon>
        <taxon>Carpediemonas-like organisms</taxon>
        <taxon>Kipferlia</taxon>
    </lineage>
</organism>
<dbReference type="NCBIfam" id="NF041082">
    <property type="entry name" value="thermosome_alpha"/>
    <property type="match status" value="1"/>
</dbReference>
<dbReference type="InterPro" id="IPR027409">
    <property type="entry name" value="GroEL-like_apical_dom_sf"/>
</dbReference>
<name>A0A9K3CVY9_9EUKA</name>
<reference evidence="10 11" key="1">
    <citation type="journal article" date="2018" name="PLoS ONE">
        <title>The draft genome of Kipferlia bialata reveals reductive genome evolution in fornicate parasites.</title>
        <authorList>
            <person name="Tanifuji G."/>
            <person name="Takabayashi S."/>
            <person name="Kume K."/>
            <person name="Takagi M."/>
            <person name="Nakayama T."/>
            <person name="Kamikawa R."/>
            <person name="Inagaki Y."/>
            <person name="Hashimoto T."/>
        </authorList>
    </citation>
    <scope>NUCLEOTIDE SEQUENCE [LARGE SCALE GENOMIC DNA]</scope>
    <source>
        <strain evidence="10">NY0173</strain>
    </source>
</reference>
<dbReference type="InterPro" id="IPR053374">
    <property type="entry name" value="TCP-1_chaperonin"/>
</dbReference>
<dbReference type="InterPro" id="IPR017998">
    <property type="entry name" value="Chaperone_TCP-1"/>
</dbReference>
<evidence type="ECO:0000256" key="4">
    <source>
        <dbReference type="ARBA" id="ARBA00022490"/>
    </source>
</evidence>
<dbReference type="InterPro" id="IPR002194">
    <property type="entry name" value="Chaperonin_TCP-1_CS"/>
</dbReference>
<comment type="similarity">
    <text evidence="2 8">Belongs to the TCP-1 chaperonin family.</text>
</comment>
<dbReference type="PROSITE" id="PS00995">
    <property type="entry name" value="TCP1_3"/>
    <property type="match status" value="1"/>
</dbReference>
<dbReference type="SUPFAM" id="SSF48592">
    <property type="entry name" value="GroEL equatorial domain-like"/>
    <property type="match status" value="1"/>
</dbReference>
<dbReference type="Gene3D" id="1.10.560.10">
    <property type="entry name" value="GroEL-like equatorial domain"/>
    <property type="match status" value="1"/>
</dbReference>
<dbReference type="Pfam" id="PF00118">
    <property type="entry name" value="Cpn60_TCP1"/>
    <property type="match status" value="1"/>
</dbReference>
<dbReference type="Proteomes" id="UP000265618">
    <property type="component" value="Unassembled WGS sequence"/>
</dbReference>
<sequence length="537" mass="58541">MSAPVVVVNQKQMREKGAIARMNNIKASTNVAEIIRSTLGPQSMLKMVLDPMGGLVLTNDGNAILREIDVSHPASKAVVELARSQDEQVGDGTTSAVVFAGEVMGLAAPLLDRNIHPITITHGYYQALEDAVKAAKTLSRPLDINNEEEMLSVIRASLGTKYVSRWSDLMTKLALKAVSVIGHHLRGEGEGESAIQTSTDMRARARIEKIPGGTVEECEVLSGVMINKDVLHPEMPQKIENPRVVCLDFSFKYEKANSQLNVEMNEVADYESLLTLEEDYLRAQVAHVMRVKPDVVVTEKACVPFAQHLFVKEGVAVLRRVRKSGNNRVALVTGATVLHRPEDIEEHHVGTGAGLFEVRKIGDETFSFIHHAENPRACTVLLRGAAKDVLNEIERNLLDAMSVARNVLAAPAVVPGGGAFEMALAAKLEVTGRKLEGQEQTAYLAIAKALEVIPRTLLQNCGANVIRRITELRALHHKEGNDAMGVNGVTGQLCDTWEAGIWDPLSTKVQIVKSAIDSACMILRCDDLIKARAKKDM</sequence>
<dbReference type="SUPFAM" id="SSF52029">
    <property type="entry name" value="GroEL apical domain-like"/>
    <property type="match status" value="1"/>
</dbReference>
<keyword evidence="4" id="KW-0963">Cytoplasm</keyword>
<dbReference type="PROSITE" id="PS00750">
    <property type="entry name" value="TCP1_1"/>
    <property type="match status" value="1"/>
</dbReference>
<evidence type="ECO:0000256" key="6">
    <source>
        <dbReference type="ARBA" id="ARBA00022840"/>
    </source>
</evidence>
<dbReference type="PRINTS" id="PR00304">
    <property type="entry name" value="TCOMPLEXTCP1"/>
</dbReference>
<dbReference type="EMBL" id="BDIP01001395">
    <property type="protein sequence ID" value="GIQ84318.1"/>
    <property type="molecule type" value="Genomic_DNA"/>
</dbReference>
<keyword evidence="6 8" id="KW-0067">ATP-binding</keyword>
<keyword evidence="7 8" id="KW-0143">Chaperone</keyword>